<protein>
    <recommendedName>
        <fullName evidence="1">RNA polymerase sigma factor 54 core-binding domain-containing protein</fullName>
    </recommendedName>
</protein>
<dbReference type="Pfam" id="PF04963">
    <property type="entry name" value="Sigma54_CBD"/>
    <property type="match status" value="1"/>
</dbReference>
<keyword evidence="3" id="KW-1185">Reference proteome</keyword>
<dbReference type="Proteomes" id="UP001317516">
    <property type="component" value="Chromosome"/>
</dbReference>
<dbReference type="InterPro" id="IPR007046">
    <property type="entry name" value="RNA_pol_sigma_54_core-bd"/>
</dbReference>
<feature type="domain" description="RNA polymerase sigma factor 54 core-binding" evidence="1">
    <location>
        <begin position="6"/>
        <end position="75"/>
    </location>
</feature>
<accession>A0ABM8DK20</accession>
<dbReference type="RefSeq" id="WP_281861327.1">
    <property type="nucleotide sequence ID" value="NZ_AP027070.1"/>
</dbReference>
<gene>
    <name evidence="2" type="ORF">BOFE_04110</name>
</gene>
<evidence type="ECO:0000259" key="1">
    <source>
        <dbReference type="Pfam" id="PF04963"/>
    </source>
</evidence>
<proteinExistence type="predicted"/>
<evidence type="ECO:0000313" key="2">
    <source>
        <dbReference type="EMBL" id="BDU62871.1"/>
    </source>
</evidence>
<dbReference type="EMBL" id="AP027070">
    <property type="protein sequence ID" value="BDU62871.1"/>
    <property type="molecule type" value="Genomic_DNA"/>
</dbReference>
<organism evidence="2 3">
    <name type="scientific">Candidatus Borrelia fainii</name>
    <dbReference type="NCBI Taxonomy" id="2518322"/>
    <lineage>
        <taxon>Bacteria</taxon>
        <taxon>Pseudomonadati</taxon>
        <taxon>Spirochaetota</taxon>
        <taxon>Spirochaetia</taxon>
        <taxon>Spirochaetales</taxon>
        <taxon>Borreliaceae</taxon>
        <taxon>Borrelia</taxon>
    </lineage>
</organism>
<sequence length="76" mass="8895">MTSSKKESQHQINKMIKAIQQFEPREIDVSNIVKSLILQAKYHKLNTNITKIFKRADLLKNTQNKLKEKLNISTQD</sequence>
<name>A0ABM8DK20_9SPIR</name>
<evidence type="ECO:0000313" key="3">
    <source>
        <dbReference type="Proteomes" id="UP001317516"/>
    </source>
</evidence>
<reference evidence="2 3" key="1">
    <citation type="submission" date="2022-11" db="EMBL/GenBank/DDBJ databases">
        <title>Genome sequence of clinical isolate of the human pathogenic Borrelia fainii.</title>
        <authorList>
            <person name="Itokawa K."/>
            <person name="Sato K."/>
            <person name="Qiu Y."/>
        </authorList>
    </citation>
    <scope>NUCLEOTIDE SEQUENCE [LARGE SCALE GENOMIC DNA]</scope>
    <source>
        <strain evidence="2 3">Qtaro</strain>
    </source>
</reference>